<feature type="domain" description="VTT" evidence="8">
    <location>
        <begin position="36"/>
        <end position="160"/>
    </location>
</feature>
<evidence type="ECO:0000256" key="5">
    <source>
        <dbReference type="ARBA" id="ARBA00022989"/>
    </source>
</evidence>
<evidence type="ECO:0000313" key="10">
    <source>
        <dbReference type="Proteomes" id="UP001623592"/>
    </source>
</evidence>
<protein>
    <submittedName>
        <fullName evidence="9">DedA family protein</fullName>
    </submittedName>
</protein>
<evidence type="ECO:0000256" key="1">
    <source>
        <dbReference type="ARBA" id="ARBA00004651"/>
    </source>
</evidence>
<evidence type="ECO:0000256" key="7">
    <source>
        <dbReference type="SAM" id="Phobius"/>
    </source>
</evidence>
<dbReference type="Proteomes" id="UP001623592">
    <property type="component" value="Unassembled WGS sequence"/>
</dbReference>
<evidence type="ECO:0000256" key="4">
    <source>
        <dbReference type="ARBA" id="ARBA00022692"/>
    </source>
</evidence>
<evidence type="ECO:0000256" key="3">
    <source>
        <dbReference type="ARBA" id="ARBA00022475"/>
    </source>
</evidence>
<dbReference type="PANTHER" id="PTHR42709:SF6">
    <property type="entry name" value="UNDECAPRENYL PHOSPHATE TRANSPORTER A"/>
    <property type="match status" value="1"/>
</dbReference>
<keyword evidence="4 7" id="KW-0812">Transmembrane</keyword>
<dbReference type="InterPro" id="IPR051311">
    <property type="entry name" value="DedA_domain"/>
</dbReference>
<feature type="transmembrane region" description="Helical" evidence="7">
    <location>
        <begin position="20"/>
        <end position="47"/>
    </location>
</feature>
<dbReference type="InterPro" id="IPR032816">
    <property type="entry name" value="VTT_dom"/>
</dbReference>
<keyword evidence="3" id="KW-1003">Cell membrane</keyword>
<feature type="transmembrane region" description="Helical" evidence="7">
    <location>
        <begin position="142"/>
        <end position="163"/>
    </location>
</feature>
<feature type="transmembrane region" description="Helical" evidence="7">
    <location>
        <begin position="169"/>
        <end position="194"/>
    </location>
</feature>
<evidence type="ECO:0000256" key="6">
    <source>
        <dbReference type="ARBA" id="ARBA00023136"/>
    </source>
</evidence>
<reference evidence="9 10" key="1">
    <citation type="submission" date="2024-11" db="EMBL/GenBank/DDBJ databases">
        <authorList>
            <person name="Heng Y.C."/>
            <person name="Lim A.C.H."/>
            <person name="Lee J.K.Y."/>
            <person name="Kittelmann S."/>
        </authorList>
    </citation>
    <scope>NUCLEOTIDE SEQUENCE [LARGE SCALE GENOMIC DNA]</scope>
    <source>
        <strain evidence="9 10">WILCCON 0114</strain>
    </source>
</reference>
<dbReference type="EMBL" id="JBJIAA010000017">
    <property type="protein sequence ID" value="MFL0252388.1"/>
    <property type="molecule type" value="Genomic_DNA"/>
</dbReference>
<dbReference type="PANTHER" id="PTHR42709">
    <property type="entry name" value="ALKALINE PHOSPHATASE LIKE PROTEIN"/>
    <property type="match status" value="1"/>
</dbReference>
<comment type="similarity">
    <text evidence="2">Belongs to the DedA family.</text>
</comment>
<evidence type="ECO:0000259" key="8">
    <source>
        <dbReference type="Pfam" id="PF09335"/>
    </source>
</evidence>
<feature type="transmembrane region" description="Helical" evidence="7">
    <location>
        <begin position="53"/>
        <end position="75"/>
    </location>
</feature>
<gene>
    <name evidence="9" type="ORF">ACJDT4_18420</name>
</gene>
<keyword evidence="5 7" id="KW-1133">Transmembrane helix</keyword>
<evidence type="ECO:0000313" key="9">
    <source>
        <dbReference type="EMBL" id="MFL0252388.1"/>
    </source>
</evidence>
<dbReference type="RefSeq" id="WP_406789045.1">
    <property type="nucleotide sequence ID" value="NZ_JBJIAA010000017.1"/>
</dbReference>
<evidence type="ECO:0000256" key="2">
    <source>
        <dbReference type="ARBA" id="ARBA00010792"/>
    </source>
</evidence>
<comment type="subcellular location">
    <subcellularLocation>
        <location evidence="1">Cell membrane</location>
        <topology evidence="1">Multi-pass membrane protein</topology>
    </subcellularLocation>
</comment>
<name>A0ABW8TJF3_9CLOT</name>
<proteinExistence type="inferred from homology"/>
<sequence length="203" mass="23393">MSSFMELLMQYFRQYNILFLSVLMILQGIGVPIGMSMLVIACGAFAYAGEFNIISILLEVWIFAWLGDCAGYFLWRIIGYRVLNKFPKINNYFEPKILKAHNYLDKHGKLAVFLTRFLISPMGPFVNASAGIVNYSLVEFSLFALLGELFWTIIYIALGYWFGDSWENIIPLVSQFGQIITYVVILMIIVYMFIKIIRGKNKK</sequence>
<keyword evidence="6 7" id="KW-0472">Membrane</keyword>
<dbReference type="Pfam" id="PF09335">
    <property type="entry name" value="VTT_dom"/>
    <property type="match status" value="1"/>
</dbReference>
<accession>A0ABW8TJF3</accession>
<organism evidence="9 10">
    <name type="scientific">Clostridium neuense</name>
    <dbReference type="NCBI Taxonomy" id="1728934"/>
    <lineage>
        <taxon>Bacteria</taxon>
        <taxon>Bacillati</taxon>
        <taxon>Bacillota</taxon>
        <taxon>Clostridia</taxon>
        <taxon>Eubacteriales</taxon>
        <taxon>Clostridiaceae</taxon>
        <taxon>Clostridium</taxon>
    </lineage>
</organism>
<keyword evidence="10" id="KW-1185">Reference proteome</keyword>
<comment type="caution">
    <text evidence="9">The sequence shown here is derived from an EMBL/GenBank/DDBJ whole genome shotgun (WGS) entry which is preliminary data.</text>
</comment>